<dbReference type="GeneID" id="92857440"/>
<feature type="transmembrane region" description="Helical" evidence="1">
    <location>
        <begin position="12"/>
        <end position="33"/>
    </location>
</feature>
<proteinExistence type="predicted"/>
<keyword evidence="1" id="KW-0812">Transmembrane</keyword>
<keyword evidence="1" id="KW-0472">Membrane</keyword>
<evidence type="ECO:0000313" key="2">
    <source>
        <dbReference type="EMBL" id="BBK84804.1"/>
    </source>
</evidence>
<protein>
    <submittedName>
        <fullName evidence="2">Uncharacterized protein</fullName>
    </submittedName>
</protein>
<keyword evidence="3" id="KW-1185">Reference proteome</keyword>
<sequence length="68" mass="7490">MSLTNGHFIASVLMHSVLPFFTLVIVGFAGWLFSMRNMMITTVNDGLCPARPRQGSVVLAHSQSLRRA</sequence>
<dbReference type="EMBL" id="AP019723">
    <property type="protein sequence ID" value="BBK84804.1"/>
    <property type="molecule type" value="Genomic_DNA"/>
</dbReference>
<reference evidence="2 3" key="1">
    <citation type="submission" date="2019-06" db="EMBL/GenBank/DDBJ databases">
        <title>Complete genome sequence of Cutibacterium acnes subsp. acnes NBRC 107605.</title>
        <authorList>
            <person name="Miura T."/>
            <person name="Furukawa M."/>
            <person name="Shimamura M."/>
            <person name="Ohyama Y."/>
            <person name="Yamazoe A."/>
            <person name="Kawasaki H."/>
        </authorList>
    </citation>
    <scope>NUCLEOTIDE SEQUENCE [LARGE SCALE GENOMIC DNA]</scope>
    <source>
        <strain evidence="2 3">NBRC 107605</strain>
    </source>
</reference>
<gene>
    <name evidence="2" type="ORF">CacPP4_14190</name>
</gene>
<dbReference type="RefSeq" id="WP_002516990.1">
    <property type="nucleotide sequence ID" value="NZ_AP019723.1"/>
</dbReference>
<evidence type="ECO:0000313" key="3">
    <source>
        <dbReference type="Proteomes" id="UP000318594"/>
    </source>
</evidence>
<keyword evidence="1" id="KW-1133">Transmembrane helix</keyword>
<accession>A0ABM7GZS8</accession>
<dbReference type="Proteomes" id="UP000318594">
    <property type="component" value="Chromosome"/>
</dbReference>
<name>A0ABM7GZS8_CUTAC</name>
<evidence type="ECO:0000256" key="1">
    <source>
        <dbReference type="SAM" id="Phobius"/>
    </source>
</evidence>
<organism evidence="2 3">
    <name type="scientific">Cutibacterium acnes subsp. acnes</name>
    <dbReference type="NCBI Taxonomy" id="1734925"/>
    <lineage>
        <taxon>Bacteria</taxon>
        <taxon>Bacillati</taxon>
        <taxon>Actinomycetota</taxon>
        <taxon>Actinomycetes</taxon>
        <taxon>Propionibacteriales</taxon>
        <taxon>Propionibacteriaceae</taxon>
        <taxon>Cutibacterium</taxon>
    </lineage>
</organism>